<sequence length="1109" mass="123844">MPEVSQKFSHLHTHTQYSILDGMNKIPKLVEQSVESGIGGFAITDHGNLFALPEVLREQKTANERGVKIAMGCEFYVTDDRLQKNKESDTYHLTAIAKNNVGLESLMKLSTKAYTEGFYSHPRIDLDLLSEHKNGLIVLSGCLGGQVAQALKDGNKAKAMDLVGAYHDIFGDNYFLEVMPLEIREQIDVNAAISEISKRTGIETVTTCDCHYQKKEHYAAHDTWLAIQTGSLLSDPDRFRFSTDRAYFQTPEEVLENSKGAGLDESSMLRTSMIMERISGYEIDKALKMPVIENAHEKLREMAFSGLQKKGLLNRPDYRERLEYELDVIGKLGFDSYFLLVQKIIQIAKNNGTPTGPGRGSAAGSLVVWVLGITDLDPIKHGLIFERFLNPARVSPPDIDLDIGTKGRGGVIRSIVEEYGTARVATIMTLGLALDKMVLKDVMRTEGISFAEANVATTGMKTLDDFSPATPTEHEVLERAKVLNGTVRNIGTHAAGIVISPEPLYGKVPLMSSKVAEENGILQLQLDMKAVDEWGYIKVDVLGLKELDILKDLSKRTGADPKQEEFMHDKDTLEMISVGETTGVFQLGTSEGMKRMLRDMKCDSFNDVCAALSLFRPGPLESGIVAQYIRNKELSKNGEPIPSLNPRTDTLLAETYGVPIYQEQIMEMGKILAGFDMKEADLLRKAMGKKKPEEMAKMKEKWVSGCLKNGISEKEALELFEKVEHFSGYGFNKSHSAAYAITSMKMAWYKCHYPAHYWAAKISHENDVESRGVMAESAKREGIVVVPPRICVEENTLFKKHTGNNQETSHYPDLCAVIDHNGEDRIVLGIETLKGVSEGVAEALSIETNLEGPFKSMQDVYDRLVVKREDRPPILNKRSMVALTAVGFFDPIYKDRKAVLSWIESKYKEPGSIPCLEPPKRKRTKKQAEIFTSQEEKKVVQQERIAETTSPKKKNVTIETDKLNSEVACAGTVLSGSKTEIERVVRDHFSRNAAGNDFCSSQSALRQNIQYKKKSSVLLGTLKETRLLVSKKTGTPFYMSQLVLPEDAYPVTLFIWEDQWPMLEKAFKENEGKIVAISGRLSDKKQGWNYSLAVSEISVPEKQLEHEGR</sequence>
<evidence type="ECO:0000256" key="1">
    <source>
        <dbReference type="ARBA" id="ARBA00012417"/>
    </source>
</evidence>
<dbReference type="InterPro" id="IPR029460">
    <property type="entry name" value="DNAPol_HHH"/>
</dbReference>
<dbReference type="GO" id="GO:0006260">
    <property type="term" value="P:DNA replication"/>
    <property type="evidence" value="ECO:0007669"/>
    <property type="project" value="UniProtKB-KW"/>
</dbReference>
<dbReference type="InterPro" id="IPR004013">
    <property type="entry name" value="PHP_dom"/>
</dbReference>
<evidence type="ECO:0000313" key="10">
    <source>
        <dbReference type="Proteomes" id="UP000009374"/>
    </source>
</evidence>
<dbReference type="Pfam" id="PF02811">
    <property type="entry name" value="PHP"/>
    <property type="match status" value="1"/>
</dbReference>
<dbReference type="NCBIfam" id="TIGR00594">
    <property type="entry name" value="polc"/>
    <property type="match status" value="1"/>
</dbReference>
<name>C6I172_9BACT</name>
<comment type="catalytic activity">
    <reaction evidence="7">
        <text>DNA(n) + a 2'-deoxyribonucleoside 5'-triphosphate = DNA(n+1) + diphosphate</text>
        <dbReference type="Rhea" id="RHEA:22508"/>
        <dbReference type="Rhea" id="RHEA-COMP:17339"/>
        <dbReference type="Rhea" id="RHEA-COMP:17340"/>
        <dbReference type="ChEBI" id="CHEBI:33019"/>
        <dbReference type="ChEBI" id="CHEBI:61560"/>
        <dbReference type="ChEBI" id="CHEBI:173112"/>
        <dbReference type="EC" id="2.7.7.7"/>
    </reaction>
</comment>
<evidence type="ECO:0000256" key="5">
    <source>
        <dbReference type="ARBA" id="ARBA00022705"/>
    </source>
</evidence>
<proteinExistence type="predicted"/>
<evidence type="ECO:0000256" key="7">
    <source>
        <dbReference type="ARBA" id="ARBA00049244"/>
    </source>
</evidence>
<dbReference type="Pfam" id="PF07733">
    <property type="entry name" value="DNA_pol3_alpha"/>
    <property type="match status" value="1"/>
</dbReference>
<dbReference type="PANTHER" id="PTHR32294:SF0">
    <property type="entry name" value="DNA POLYMERASE III SUBUNIT ALPHA"/>
    <property type="match status" value="1"/>
</dbReference>
<dbReference type="InterPro" id="IPR011708">
    <property type="entry name" value="DNA_pol3_alpha_NTPase_dom"/>
</dbReference>
<keyword evidence="3" id="KW-0808">Transferase</keyword>
<dbReference type="EMBL" id="GG693892">
    <property type="protein sequence ID" value="EES51404.1"/>
    <property type="molecule type" value="Genomic_DNA"/>
</dbReference>
<keyword evidence="10" id="KW-1185">Reference proteome</keyword>
<dbReference type="InterPro" id="IPR003141">
    <property type="entry name" value="Pol/His_phosphatase_N"/>
</dbReference>
<dbReference type="GO" id="GO:0008408">
    <property type="term" value="F:3'-5' exonuclease activity"/>
    <property type="evidence" value="ECO:0007669"/>
    <property type="project" value="InterPro"/>
</dbReference>
<protein>
    <recommendedName>
        <fullName evidence="2">DNA polymerase III subunit alpha</fullName>
        <ecNumber evidence="1">2.7.7.7</ecNumber>
    </recommendedName>
</protein>
<dbReference type="AlphaFoldDB" id="C6I172"/>
<evidence type="ECO:0000313" key="9">
    <source>
        <dbReference type="EMBL" id="EES51404.1"/>
    </source>
</evidence>
<keyword evidence="4" id="KW-0548">Nucleotidyltransferase</keyword>
<dbReference type="InterPro" id="IPR004805">
    <property type="entry name" value="DnaE2/DnaE/PolC"/>
</dbReference>
<dbReference type="PANTHER" id="PTHR32294">
    <property type="entry name" value="DNA POLYMERASE III SUBUNIT ALPHA"/>
    <property type="match status" value="1"/>
</dbReference>
<dbReference type="Gene3D" id="3.20.20.140">
    <property type="entry name" value="Metal-dependent hydrolases"/>
    <property type="match status" value="1"/>
</dbReference>
<dbReference type="InterPro" id="IPR016195">
    <property type="entry name" value="Pol/histidinol_Pase-like"/>
</dbReference>
<dbReference type="SMART" id="SM00481">
    <property type="entry name" value="POLIIIAc"/>
    <property type="match status" value="1"/>
</dbReference>
<dbReference type="SUPFAM" id="SSF89550">
    <property type="entry name" value="PHP domain-like"/>
    <property type="match status" value="1"/>
</dbReference>
<reference evidence="9 10" key="1">
    <citation type="journal article" date="2009" name="Appl. Environ. Microbiol.">
        <title>Community genomic and proteomic analyses of chemoautotrophic iron-oxidizing "Leptospirillum rubarum" (Group II) and "Leptospirillum ferrodiazotrophum" (Group III) bacteria in acid mine drainage biofilms.</title>
        <authorList>
            <person name="Goltsman D.S."/>
            <person name="Denef V.J."/>
            <person name="Singer S.W."/>
            <person name="VerBerkmoes N.C."/>
            <person name="Lefsrud M."/>
            <person name="Mueller R.S."/>
            <person name="Dick G.J."/>
            <person name="Sun C.L."/>
            <person name="Wheeler K.E."/>
            <person name="Zemla A."/>
            <person name="Baker B.J."/>
            <person name="Hauser L."/>
            <person name="Land M."/>
            <person name="Shah M.B."/>
            <person name="Thelen M.P."/>
            <person name="Hettich R.L."/>
            <person name="Banfield J.F."/>
        </authorList>
    </citation>
    <scope>NUCLEOTIDE SEQUENCE [LARGE SCALE GENOMIC DNA]</scope>
</reference>
<feature type="domain" description="Polymerase/histidinol phosphatase N-terminal" evidence="8">
    <location>
        <begin position="9"/>
        <end position="79"/>
    </location>
</feature>
<keyword evidence="6 9" id="KW-0239">DNA-directed DNA polymerase</keyword>
<dbReference type="InterPro" id="IPR040982">
    <property type="entry name" value="DNA_pol3_finger"/>
</dbReference>
<evidence type="ECO:0000256" key="2">
    <source>
        <dbReference type="ARBA" id="ARBA00019114"/>
    </source>
</evidence>
<evidence type="ECO:0000259" key="8">
    <source>
        <dbReference type="SMART" id="SM00481"/>
    </source>
</evidence>
<evidence type="ECO:0000256" key="6">
    <source>
        <dbReference type="ARBA" id="ARBA00022932"/>
    </source>
</evidence>
<dbReference type="GO" id="GO:0003887">
    <property type="term" value="F:DNA-directed DNA polymerase activity"/>
    <property type="evidence" value="ECO:0007669"/>
    <property type="project" value="UniProtKB-KW"/>
</dbReference>
<organism evidence="9 10">
    <name type="scientific">Leptospirillum ferrodiazotrophum</name>
    <dbReference type="NCBI Taxonomy" id="412449"/>
    <lineage>
        <taxon>Bacteria</taxon>
        <taxon>Pseudomonadati</taxon>
        <taxon>Nitrospirota</taxon>
        <taxon>Nitrospiria</taxon>
        <taxon>Nitrospirales</taxon>
        <taxon>Nitrospiraceae</taxon>
        <taxon>Leptospirillum</taxon>
    </lineage>
</organism>
<keyword evidence="5" id="KW-0235">DNA replication</keyword>
<dbReference type="Pfam" id="PF17657">
    <property type="entry name" value="DNA_pol3_finger"/>
    <property type="match status" value="1"/>
</dbReference>
<dbReference type="Pfam" id="PF14579">
    <property type="entry name" value="HHH_6"/>
    <property type="match status" value="1"/>
</dbReference>
<dbReference type="Proteomes" id="UP000009374">
    <property type="component" value="Unassembled WGS sequence"/>
</dbReference>
<dbReference type="EC" id="2.7.7.7" evidence="1"/>
<gene>
    <name evidence="9" type="ORF">UBAL3_96780012</name>
</gene>
<accession>C6I172</accession>
<evidence type="ECO:0000256" key="4">
    <source>
        <dbReference type="ARBA" id="ARBA00022695"/>
    </source>
</evidence>
<evidence type="ECO:0000256" key="3">
    <source>
        <dbReference type="ARBA" id="ARBA00022679"/>
    </source>
</evidence>